<dbReference type="Proteomes" id="UP000318349">
    <property type="component" value="Unassembled WGS sequence"/>
</dbReference>
<gene>
    <name evidence="1" type="ORF">FHP89_09265</name>
</gene>
<proteinExistence type="predicted"/>
<organism evidence="1 2">
    <name type="scientific">Denitromonas halophila</name>
    <dbReference type="NCBI Taxonomy" id="1629404"/>
    <lineage>
        <taxon>Bacteria</taxon>
        <taxon>Pseudomonadati</taxon>
        <taxon>Pseudomonadota</taxon>
        <taxon>Betaproteobacteria</taxon>
        <taxon>Rhodocyclales</taxon>
        <taxon>Zoogloeaceae</taxon>
        <taxon>Denitromonas</taxon>
    </lineage>
</organism>
<dbReference type="AlphaFoldDB" id="A0A557RW48"/>
<dbReference type="EMBL" id="VMNI01000007">
    <property type="protein sequence ID" value="TVO77480.1"/>
    <property type="molecule type" value="Genomic_DNA"/>
</dbReference>
<evidence type="ECO:0000313" key="1">
    <source>
        <dbReference type="EMBL" id="TVO77480.1"/>
    </source>
</evidence>
<protein>
    <submittedName>
        <fullName evidence="1">Uncharacterized protein</fullName>
    </submittedName>
</protein>
<name>A0A557RW48_9RHOO</name>
<comment type="caution">
    <text evidence="1">The sequence shown here is derived from an EMBL/GenBank/DDBJ whole genome shotgun (WGS) entry which is preliminary data.</text>
</comment>
<evidence type="ECO:0000313" key="2">
    <source>
        <dbReference type="Proteomes" id="UP000318349"/>
    </source>
</evidence>
<sequence>MSKLHLDGVGELKAIDVQISQLKAVCHLTDTDAHIFDSLHVPLSFAADSPEARACQRLKGLYFLRSFIGYQHLQSLKGDADAPLFPRTGF</sequence>
<reference evidence="1 2" key="1">
    <citation type="submission" date="2019-07" db="EMBL/GenBank/DDBJ databases">
        <title>The pathways for chlorine oxyanion respiration interact through the shared metabolite chlorate.</title>
        <authorList>
            <person name="Barnum T.P."/>
            <person name="Cheng Y."/>
            <person name="Hill K.A."/>
            <person name="Lucas L.N."/>
            <person name="Carlson H.K."/>
            <person name="Coates J.D."/>
        </authorList>
    </citation>
    <scope>NUCLEOTIDE SEQUENCE [LARGE SCALE GENOMIC DNA]</scope>
    <source>
        <strain evidence="1 2">SFB-1</strain>
    </source>
</reference>
<accession>A0A557RW48</accession>